<dbReference type="PANTHER" id="PTHR12945">
    <property type="entry name" value="TRANSLATION INITIATION FACTOR EIF3-RELATED"/>
    <property type="match status" value="1"/>
</dbReference>
<dbReference type="GO" id="GO:0030488">
    <property type="term" value="P:tRNA methylation"/>
    <property type="evidence" value="ECO:0007669"/>
    <property type="project" value="InterPro"/>
</dbReference>
<comment type="subcellular location">
    <subcellularLocation>
        <location evidence="1">Nucleus</location>
    </subcellularLocation>
</comment>
<dbReference type="InterPro" id="IPR017423">
    <property type="entry name" value="TRM6"/>
</dbReference>
<dbReference type="AlphaFoldDB" id="A0A2I0ATD4"/>
<keyword evidence="4" id="KW-0819">tRNA processing</keyword>
<evidence type="ECO:0000256" key="4">
    <source>
        <dbReference type="ARBA" id="ARBA00022694"/>
    </source>
</evidence>
<keyword evidence="8" id="KW-1185">Reference proteome</keyword>
<evidence type="ECO:0000256" key="3">
    <source>
        <dbReference type="ARBA" id="ARBA00021704"/>
    </source>
</evidence>
<evidence type="ECO:0000313" key="7">
    <source>
        <dbReference type="EMBL" id="PKA58766.1"/>
    </source>
</evidence>
<sequence length="503" mass="55968">MGRGEIGMREGEENLFLFARWHSFEEKDLIAARRRDASLRLRACSTPTCRSSPLSRNAHLTPCLAVAGPVETNLSSHRPVETVARPLKYRISLFGFPFVRLLEEKPSGWGDETRNGMEEKLLGWGDETRNEISDVKRAFSLRKTPTIIIENRFIENVKSLRVDALCLLLSMANVGAYSDILVLDMVGGLLTGSVAERLGGTGFVCSTYFGTMQNPIDIVRMFNFSSDVNSRIVQVPFSDLCLEHKNGETTGHHGNQISETSTNDSLSSSDSLILKSCMHVSEDAAFEEVNVSSEISGASQEISYHKNSWQASQETHLSPDVESEQDNSITFTVEKYITPGRRASSEVIKLWKDKGFTSLIVAAPEIEVESVVAKLLPLLSYSAPFAIYHHCLQGFVTGYFGCTGAGSGMRACAGRAWPLGKGRCDREGGAVHRRAQPRGRGRSRVRGRWRGGLDERICAQGRSADGVRKRFHKSAWRSYTTRAKPLYVRQHSRRERVVDDMRA</sequence>
<dbReference type="Pfam" id="PF04189">
    <property type="entry name" value="Gcd10p"/>
    <property type="match status" value="1"/>
</dbReference>
<gene>
    <name evidence="7" type="ORF">AXF42_Ash000859</name>
</gene>
<dbReference type="STRING" id="1088818.A0A2I0ATD4"/>
<dbReference type="Proteomes" id="UP000236161">
    <property type="component" value="Unassembled WGS sequence"/>
</dbReference>
<reference evidence="7 8" key="1">
    <citation type="journal article" date="2017" name="Nature">
        <title>The Apostasia genome and the evolution of orchids.</title>
        <authorList>
            <person name="Zhang G.Q."/>
            <person name="Liu K.W."/>
            <person name="Li Z."/>
            <person name="Lohaus R."/>
            <person name="Hsiao Y.Y."/>
            <person name="Niu S.C."/>
            <person name="Wang J.Y."/>
            <person name="Lin Y.C."/>
            <person name="Xu Q."/>
            <person name="Chen L.J."/>
            <person name="Yoshida K."/>
            <person name="Fujiwara S."/>
            <person name="Wang Z.W."/>
            <person name="Zhang Y.Q."/>
            <person name="Mitsuda N."/>
            <person name="Wang M."/>
            <person name="Liu G.H."/>
            <person name="Pecoraro L."/>
            <person name="Huang H.X."/>
            <person name="Xiao X.J."/>
            <person name="Lin M."/>
            <person name="Wu X.Y."/>
            <person name="Wu W.L."/>
            <person name="Chen Y.Y."/>
            <person name="Chang S.B."/>
            <person name="Sakamoto S."/>
            <person name="Ohme-Takagi M."/>
            <person name="Yagi M."/>
            <person name="Zeng S.J."/>
            <person name="Shen C.Y."/>
            <person name="Yeh C.M."/>
            <person name="Luo Y.B."/>
            <person name="Tsai W.C."/>
            <person name="Van de Peer Y."/>
            <person name="Liu Z.J."/>
        </authorList>
    </citation>
    <scope>NUCLEOTIDE SEQUENCE [LARGE SCALE GENOMIC DNA]</scope>
    <source>
        <strain evidence="8">cv. Shenzhen</strain>
        <tissue evidence="7">Stem</tissue>
    </source>
</reference>
<dbReference type="GO" id="GO:0005634">
    <property type="term" value="C:nucleus"/>
    <property type="evidence" value="ECO:0007669"/>
    <property type="project" value="UniProtKB-SubCell"/>
</dbReference>
<keyword evidence="5" id="KW-0539">Nucleus</keyword>
<organism evidence="7 8">
    <name type="scientific">Apostasia shenzhenica</name>
    <dbReference type="NCBI Taxonomy" id="1088818"/>
    <lineage>
        <taxon>Eukaryota</taxon>
        <taxon>Viridiplantae</taxon>
        <taxon>Streptophyta</taxon>
        <taxon>Embryophyta</taxon>
        <taxon>Tracheophyta</taxon>
        <taxon>Spermatophyta</taxon>
        <taxon>Magnoliopsida</taxon>
        <taxon>Liliopsida</taxon>
        <taxon>Asparagales</taxon>
        <taxon>Orchidaceae</taxon>
        <taxon>Apostasioideae</taxon>
        <taxon>Apostasia</taxon>
    </lineage>
</organism>
<proteinExistence type="inferred from homology"/>
<accession>A0A2I0ATD4</accession>
<evidence type="ECO:0000256" key="1">
    <source>
        <dbReference type="ARBA" id="ARBA00004123"/>
    </source>
</evidence>
<evidence type="ECO:0000256" key="2">
    <source>
        <dbReference type="ARBA" id="ARBA00008320"/>
    </source>
</evidence>
<protein>
    <recommendedName>
        <fullName evidence="3">tRNA (adenine(58)-N(1))-methyltransferase non-catalytic subunit TRM6</fullName>
    </recommendedName>
    <alternativeName>
        <fullName evidence="6">tRNA(m1A58)-methyltransferase subunit TRM6</fullName>
    </alternativeName>
</protein>
<dbReference type="GO" id="GO:0031515">
    <property type="term" value="C:tRNA (m1A) methyltransferase complex"/>
    <property type="evidence" value="ECO:0007669"/>
    <property type="project" value="InterPro"/>
</dbReference>
<name>A0A2I0ATD4_9ASPA</name>
<evidence type="ECO:0000256" key="6">
    <source>
        <dbReference type="ARBA" id="ARBA00032319"/>
    </source>
</evidence>
<evidence type="ECO:0000256" key="5">
    <source>
        <dbReference type="ARBA" id="ARBA00023242"/>
    </source>
</evidence>
<dbReference type="OrthoDB" id="10254665at2759"/>
<comment type="similarity">
    <text evidence="2">Belongs to the TRM6/GCD10 family.</text>
</comment>
<dbReference type="PANTHER" id="PTHR12945:SF0">
    <property type="entry name" value="TRNA (ADENINE(58)-N(1))-METHYLTRANSFERASE NON-CATALYTIC SUBUNIT TRM6"/>
    <property type="match status" value="1"/>
</dbReference>
<evidence type="ECO:0000313" key="8">
    <source>
        <dbReference type="Proteomes" id="UP000236161"/>
    </source>
</evidence>
<dbReference type="EMBL" id="KZ451950">
    <property type="protein sequence ID" value="PKA58766.1"/>
    <property type="molecule type" value="Genomic_DNA"/>
</dbReference>